<keyword evidence="2 5" id="KW-0689">Ribosomal protein</keyword>
<dbReference type="GO" id="GO:1990904">
    <property type="term" value="C:ribonucleoprotein complex"/>
    <property type="evidence" value="ECO:0007669"/>
    <property type="project" value="UniProtKB-KW"/>
</dbReference>
<gene>
    <name evidence="5" type="ORF">HJG63_013533</name>
</gene>
<dbReference type="Gene3D" id="6.10.160.10">
    <property type="match status" value="1"/>
</dbReference>
<comment type="caution">
    <text evidence="5">The sequence shown here is derived from an EMBL/GenBank/DDBJ whole genome shotgun (WGS) entry which is preliminary data.</text>
</comment>
<dbReference type="Pfam" id="PF00453">
    <property type="entry name" value="Ribosomal_L20"/>
    <property type="match status" value="1"/>
</dbReference>
<organism evidence="5 6">
    <name type="scientific">Rousettus aegyptiacus</name>
    <name type="common">Egyptian fruit bat</name>
    <name type="synonym">Pteropus aegyptiacus</name>
    <dbReference type="NCBI Taxonomy" id="9407"/>
    <lineage>
        <taxon>Eukaryota</taxon>
        <taxon>Metazoa</taxon>
        <taxon>Chordata</taxon>
        <taxon>Craniata</taxon>
        <taxon>Vertebrata</taxon>
        <taxon>Euteleostomi</taxon>
        <taxon>Mammalia</taxon>
        <taxon>Eutheria</taxon>
        <taxon>Laurasiatheria</taxon>
        <taxon>Chiroptera</taxon>
        <taxon>Yinpterochiroptera</taxon>
        <taxon>Pteropodoidea</taxon>
        <taxon>Pteropodidae</taxon>
        <taxon>Rousettinae</taxon>
        <taxon>Rousettus</taxon>
    </lineage>
</organism>
<reference evidence="5 6" key="1">
    <citation type="journal article" date="2020" name="Nature">
        <title>Six reference-quality genomes reveal evolution of bat adaptations.</title>
        <authorList>
            <person name="Jebb D."/>
            <person name="Huang Z."/>
            <person name="Pippel M."/>
            <person name="Hughes G.M."/>
            <person name="Lavrichenko K."/>
            <person name="Devanna P."/>
            <person name="Winkler S."/>
            <person name="Jermiin L.S."/>
            <person name="Skirmuntt E.C."/>
            <person name="Katzourakis A."/>
            <person name="Burkitt-Gray L."/>
            <person name="Ray D.A."/>
            <person name="Sullivan K.A.M."/>
            <person name="Roscito J.G."/>
            <person name="Kirilenko B.M."/>
            <person name="Davalos L.M."/>
            <person name="Corthals A.P."/>
            <person name="Power M.L."/>
            <person name="Jones G."/>
            <person name="Ransome R.D."/>
            <person name="Dechmann D.K.N."/>
            <person name="Locatelli A.G."/>
            <person name="Puechmaille S.J."/>
            <person name="Fedrigo O."/>
            <person name="Jarvis E.D."/>
            <person name="Hiller M."/>
            <person name="Vernes S.C."/>
            <person name="Myers E.W."/>
            <person name="Teeling E.C."/>
        </authorList>
    </citation>
    <scope>NUCLEOTIDE SEQUENCE [LARGE SCALE GENOMIC DNA]</scope>
    <source>
        <strain evidence="5">MRouAeg1</strain>
        <tissue evidence="5">Muscle</tissue>
    </source>
</reference>
<comment type="similarity">
    <text evidence="1">Belongs to the bacterial ribosomal protein bL20 family.</text>
</comment>
<keyword evidence="6" id="KW-1185">Reference proteome</keyword>
<dbReference type="GO" id="GO:0005840">
    <property type="term" value="C:ribosome"/>
    <property type="evidence" value="ECO:0007669"/>
    <property type="project" value="UniProtKB-KW"/>
</dbReference>
<name>A0A7J8KCN5_ROUAE</name>
<evidence type="ECO:0000256" key="3">
    <source>
        <dbReference type="ARBA" id="ARBA00023274"/>
    </source>
</evidence>
<dbReference type="InterPro" id="IPR035566">
    <property type="entry name" value="Ribosomal_protein_bL20_C"/>
</dbReference>
<proteinExistence type="inferred from homology"/>
<feature type="compositionally biased region" description="Basic residues" evidence="4">
    <location>
        <begin position="72"/>
        <end position="96"/>
    </location>
</feature>
<dbReference type="SUPFAM" id="SSF74731">
    <property type="entry name" value="Ribosomal protein L20"/>
    <property type="match status" value="1"/>
</dbReference>
<dbReference type="EMBL" id="JACASE010000001">
    <property type="protein sequence ID" value="KAF6506636.1"/>
    <property type="molecule type" value="Genomic_DNA"/>
</dbReference>
<sequence length="259" mass="28529">MVFLTAPLWLRSRLTDRYWRVQEVLKHARHFRGRKNRCYRLAVRAVTRAFVKCTKARRLKKRIMRTVSVAPGRRRAHPSSRDRRRGRGQRLPRPPRARSGASAPPSAPRFLFLTPHTLPRAGAGCPGPRVLVATAHLARLPASRSHQPRVCPAHRPSLRVRPRGASRRTVGRGDPAGVVALVSSPTPVLSLTRSRLRSAAGRPPAPGLPRPGEGSAGLTALVVYCSSPAPRECKFQGAPFCPIENEPRVRISNTARIAG</sequence>
<feature type="region of interest" description="Disordered" evidence="4">
    <location>
        <begin position="66"/>
        <end position="112"/>
    </location>
</feature>
<dbReference type="GO" id="GO:0006412">
    <property type="term" value="P:translation"/>
    <property type="evidence" value="ECO:0007669"/>
    <property type="project" value="InterPro"/>
</dbReference>
<evidence type="ECO:0000313" key="6">
    <source>
        <dbReference type="Proteomes" id="UP000593571"/>
    </source>
</evidence>
<dbReference type="GO" id="GO:0003735">
    <property type="term" value="F:structural constituent of ribosome"/>
    <property type="evidence" value="ECO:0007669"/>
    <property type="project" value="InterPro"/>
</dbReference>
<dbReference type="AlphaFoldDB" id="A0A7J8KCN5"/>
<evidence type="ECO:0000256" key="4">
    <source>
        <dbReference type="SAM" id="MobiDB-lite"/>
    </source>
</evidence>
<evidence type="ECO:0000256" key="1">
    <source>
        <dbReference type="ARBA" id="ARBA00007698"/>
    </source>
</evidence>
<dbReference type="GO" id="GO:0019843">
    <property type="term" value="F:rRNA binding"/>
    <property type="evidence" value="ECO:0007669"/>
    <property type="project" value="InterPro"/>
</dbReference>
<dbReference type="PANTHER" id="PTHR10986">
    <property type="entry name" value="39S RIBOSOMAL PROTEIN L20"/>
    <property type="match status" value="1"/>
</dbReference>
<dbReference type="InterPro" id="IPR005813">
    <property type="entry name" value="Ribosomal_bL20"/>
</dbReference>
<keyword evidence="3" id="KW-0687">Ribonucleoprotein</keyword>
<evidence type="ECO:0000313" key="5">
    <source>
        <dbReference type="EMBL" id="KAF6506636.1"/>
    </source>
</evidence>
<accession>A0A7J8KCN5</accession>
<dbReference type="Proteomes" id="UP000593571">
    <property type="component" value="Unassembled WGS sequence"/>
</dbReference>
<evidence type="ECO:0000256" key="2">
    <source>
        <dbReference type="ARBA" id="ARBA00022980"/>
    </source>
</evidence>
<protein>
    <submittedName>
        <fullName evidence="5">Mitochondrial ribosomal protein L20</fullName>
    </submittedName>
</protein>